<dbReference type="KEGG" id="alkq:M9189_09505"/>
<evidence type="ECO:0008006" key="3">
    <source>
        <dbReference type="Google" id="ProtNLM"/>
    </source>
</evidence>
<dbReference type="AlphaFoldDB" id="A0A9J6ZNK6"/>
<dbReference type="Proteomes" id="UP001056426">
    <property type="component" value="Chromosome"/>
</dbReference>
<proteinExistence type="predicted"/>
<organism evidence="1 2">
    <name type="scientific">Xiashengella succiniciproducens</name>
    <dbReference type="NCBI Taxonomy" id="2949635"/>
    <lineage>
        <taxon>Bacteria</taxon>
        <taxon>Pseudomonadati</taxon>
        <taxon>Bacteroidota</taxon>
        <taxon>Bacteroidia</taxon>
        <taxon>Marinilabiliales</taxon>
        <taxon>Marinilabiliaceae</taxon>
        <taxon>Xiashengella</taxon>
    </lineage>
</organism>
<keyword evidence="2" id="KW-1185">Reference proteome</keyword>
<sequence>MKNCILILSLVFLLACEKEYFPDTNDYRDSNLFGTWIRLQFLREEADNPLVFDSQGYCGSTVGFINSKTNELSYQDIDGIWYVEERTSKNNLIHSKKRFRNGIWEHTEEYYFQNDTLFLRDLRYDWDTLVKYKYQLEYDGPNYVGLDSIN</sequence>
<evidence type="ECO:0000313" key="2">
    <source>
        <dbReference type="Proteomes" id="UP001056426"/>
    </source>
</evidence>
<reference evidence="1" key="1">
    <citation type="submission" date="2022-05" db="EMBL/GenBank/DDBJ databases">
        <authorList>
            <person name="Sun X."/>
        </authorList>
    </citation>
    <scope>NUCLEOTIDE SEQUENCE</scope>
    <source>
        <strain evidence="1">Ai-910</strain>
    </source>
</reference>
<dbReference type="PROSITE" id="PS51257">
    <property type="entry name" value="PROKAR_LIPOPROTEIN"/>
    <property type="match status" value="1"/>
</dbReference>
<name>A0A9J6ZNK6_9BACT</name>
<protein>
    <recommendedName>
        <fullName evidence="3">Lipocalin-like domain-containing protein</fullName>
    </recommendedName>
</protein>
<accession>A0A9J6ZNK6</accession>
<reference evidence="1" key="2">
    <citation type="submission" date="2022-06" db="EMBL/GenBank/DDBJ databases">
        <title>Xiashengella guii gen. nov. sp. nov., a bacterium isolated form anaerobic digestion tank.</title>
        <authorList>
            <person name="Huang H."/>
        </authorList>
    </citation>
    <scope>NUCLEOTIDE SEQUENCE</scope>
    <source>
        <strain evidence="1">Ai-910</strain>
    </source>
</reference>
<dbReference type="RefSeq" id="WP_250722703.1">
    <property type="nucleotide sequence ID" value="NZ_CP098400.1"/>
</dbReference>
<gene>
    <name evidence="1" type="ORF">M9189_09505</name>
</gene>
<dbReference type="EMBL" id="CP098400">
    <property type="protein sequence ID" value="URW79087.1"/>
    <property type="molecule type" value="Genomic_DNA"/>
</dbReference>
<evidence type="ECO:0000313" key="1">
    <source>
        <dbReference type="EMBL" id="URW79087.1"/>
    </source>
</evidence>